<dbReference type="PANTHER" id="PTHR43537">
    <property type="entry name" value="TRANSCRIPTIONAL REGULATOR, GNTR FAMILY"/>
    <property type="match status" value="1"/>
</dbReference>
<organism evidence="5">
    <name type="scientific">Blautia hansenii</name>
    <name type="common">Ruminococcus hansenii</name>
    <dbReference type="NCBI Taxonomy" id="1322"/>
    <lineage>
        <taxon>Bacteria</taxon>
        <taxon>Bacillati</taxon>
        <taxon>Bacillota</taxon>
        <taxon>Clostridia</taxon>
        <taxon>Lachnospirales</taxon>
        <taxon>Lachnospiraceae</taxon>
        <taxon>Blautia</taxon>
    </lineage>
</organism>
<dbReference type="PRINTS" id="PR00035">
    <property type="entry name" value="HTHGNTR"/>
</dbReference>
<dbReference type="Gene3D" id="1.20.120.530">
    <property type="entry name" value="GntR ligand-binding domain-like"/>
    <property type="match status" value="1"/>
</dbReference>
<dbReference type="EMBL" id="CACRSY010000007">
    <property type="protein sequence ID" value="VYS89090.1"/>
    <property type="molecule type" value="Genomic_DNA"/>
</dbReference>
<evidence type="ECO:0000256" key="2">
    <source>
        <dbReference type="ARBA" id="ARBA00023125"/>
    </source>
</evidence>
<dbReference type="Pfam" id="PF00392">
    <property type="entry name" value="GntR"/>
    <property type="match status" value="1"/>
</dbReference>
<keyword evidence="3" id="KW-0804">Transcription</keyword>
<protein>
    <submittedName>
        <fullName evidence="5">L-lactate dehydrogenase operon regulatory protein</fullName>
    </submittedName>
</protein>
<dbReference type="Pfam" id="PF07729">
    <property type="entry name" value="FCD"/>
    <property type="match status" value="1"/>
</dbReference>
<dbReference type="InterPro" id="IPR036388">
    <property type="entry name" value="WH-like_DNA-bd_sf"/>
</dbReference>
<sequence length="223" mass="26001">MGFTRITNERLSDKVAQSIIEQIETGELKPGDKLPNELELAEELGISRGILREALTILQAREYIVRKPKDGTLVNPDIMEILRSKNGISLKEATYIDLLEMRECVEERVVEKVVDLASDEKILELEEFLNPIQEQINGNSVDYYFHYKLAELSQNAMFVNFIDTYYDVIDELTKKTTQKKSRKTEINQEHRKIVEYIVKRDKEKAVNAMLEHLRKVKENIKRT</sequence>
<dbReference type="SUPFAM" id="SSF46785">
    <property type="entry name" value="Winged helix' DNA-binding domain"/>
    <property type="match status" value="1"/>
</dbReference>
<accession>A0A6N2SC72</accession>
<dbReference type="GO" id="GO:0003677">
    <property type="term" value="F:DNA binding"/>
    <property type="evidence" value="ECO:0007669"/>
    <property type="project" value="UniProtKB-KW"/>
</dbReference>
<dbReference type="SUPFAM" id="SSF48008">
    <property type="entry name" value="GntR ligand-binding domain-like"/>
    <property type="match status" value="1"/>
</dbReference>
<dbReference type="AlphaFoldDB" id="A0A6N2SC72"/>
<dbReference type="InterPro" id="IPR011711">
    <property type="entry name" value="GntR_C"/>
</dbReference>
<dbReference type="SMART" id="SM00895">
    <property type="entry name" value="FCD"/>
    <property type="match status" value="1"/>
</dbReference>
<dbReference type="GO" id="GO:0003700">
    <property type="term" value="F:DNA-binding transcription factor activity"/>
    <property type="evidence" value="ECO:0007669"/>
    <property type="project" value="InterPro"/>
</dbReference>
<reference evidence="5" key="1">
    <citation type="submission" date="2019-11" db="EMBL/GenBank/DDBJ databases">
        <authorList>
            <person name="Feng L."/>
        </authorList>
    </citation>
    <scope>NUCLEOTIDE SEQUENCE</scope>
    <source>
        <strain evidence="5">BhanseniiLFYP23</strain>
    </source>
</reference>
<keyword evidence="2" id="KW-0238">DNA-binding</keyword>
<dbReference type="SMART" id="SM00345">
    <property type="entry name" value="HTH_GNTR"/>
    <property type="match status" value="1"/>
</dbReference>
<dbReference type="Gene3D" id="1.10.10.10">
    <property type="entry name" value="Winged helix-like DNA-binding domain superfamily/Winged helix DNA-binding domain"/>
    <property type="match status" value="1"/>
</dbReference>
<dbReference type="RefSeq" id="WP_156342062.1">
    <property type="nucleotide sequence ID" value="NZ_CACRSY010000007.1"/>
</dbReference>
<dbReference type="InterPro" id="IPR008920">
    <property type="entry name" value="TF_FadR/GntR_C"/>
</dbReference>
<dbReference type="InterPro" id="IPR036390">
    <property type="entry name" value="WH_DNA-bd_sf"/>
</dbReference>
<dbReference type="PROSITE" id="PS50949">
    <property type="entry name" value="HTH_GNTR"/>
    <property type="match status" value="1"/>
</dbReference>
<evidence type="ECO:0000256" key="3">
    <source>
        <dbReference type="ARBA" id="ARBA00023163"/>
    </source>
</evidence>
<evidence type="ECO:0000256" key="1">
    <source>
        <dbReference type="ARBA" id="ARBA00023015"/>
    </source>
</evidence>
<evidence type="ECO:0000259" key="4">
    <source>
        <dbReference type="PROSITE" id="PS50949"/>
    </source>
</evidence>
<gene>
    <name evidence="5" type="primary">lldR</name>
    <name evidence="5" type="ORF">BHLFYP23_01966</name>
</gene>
<name>A0A6N2SC72_BLAHA</name>
<dbReference type="PANTHER" id="PTHR43537:SF5">
    <property type="entry name" value="UXU OPERON TRANSCRIPTIONAL REGULATOR"/>
    <property type="match status" value="1"/>
</dbReference>
<proteinExistence type="predicted"/>
<dbReference type="InterPro" id="IPR000524">
    <property type="entry name" value="Tscrpt_reg_HTH_GntR"/>
</dbReference>
<feature type="domain" description="HTH gntR-type" evidence="4">
    <location>
        <begin position="9"/>
        <end position="77"/>
    </location>
</feature>
<keyword evidence="1" id="KW-0805">Transcription regulation</keyword>
<dbReference type="CDD" id="cd07377">
    <property type="entry name" value="WHTH_GntR"/>
    <property type="match status" value="1"/>
</dbReference>
<evidence type="ECO:0000313" key="5">
    <source>
        <dbReference type="EMBL" id="VYS89090.1"/>
    </source>
</evidence>